<keyword evidence="6" id="KW-0106">Calcium</keyword>
<dbReference type="Proteomes" id="UP000620550">
    <property type="component" value="Unassembled WGS sequence"/>
</dbReference>
<keyword evidence="5" id="KW-0430">Lectin</keyword>
<evidence type="ECO:0000256" key="1">
    <source>
        <dbReference type="ARBA" id="ARBA00002219"/>
    </source>
</evidence>
<sequence>MMKIKNIVHRAGVVIACLVLSQWACKKEKLVFPESSNSEVVVTQTRPTARPQNLTIVSAFNQQIEIFWPVLSDRVSRAILTYEEDGTQRQVEITNFEVPTVINVDLVGDYSFGATYFTSDNTASKLTTFTVHSLPFETDFKLQNMDVVLSPAGVTFYFPDTETEKTFTYVVKYMREDEAVEIRTEAVGAASIEAGGLPDEDREVEFTIEVFDQQLEKRAVASRVSKPGMLNYKRLVDFFQFQEVADQRYIFWSNPFEEPVTVTLYYLVHGEVLTKIYTETTTGHSLAFDLDDAPSLVAVEITGKEGFSTVAELTLQDASNIALGKRTQQSSTAFGGASERAVDGNTDGRWGNNSVTHTPGSGEDWWEVDLGAVSPGISTITLFNRTDCCGQRLGNFVIFISDQPFTGTSVAASLAQPGVLAIPYTGQVGANISIPVLRSGRYVRIQLRGNDPLSLAEVQVFGVQK</sequence>
<accession>A0ABQ3HSR6</accession>
<dbReference type="PANTHER" id="PTHR45713">
    <property type="entry name" value="FTP DOMAIN-CONTAINING PROTEIN"/>
    <property type="match status" value="1"/>
</dbReference>
<proteinExistence type="inferred from homology"/>
<comment type="function">
    <text evidence="1">Acts as a defensive agent. Recognizes blood group fucosylated oligosaccharides including A, B, H and Lewis B-type antigens. Does not recognize Lewis A antigen and has low affinity for monovalent haptens.</text>
</comment>
<evidence type="ECO:0000256" key="6">
    <source>
        <dbReference type="ARBA" id="ARBA00022837"/>
    </source>
</evidence>
<evidence type="ECO:0000256" key="7">
    <source>
        <dbReference type="ARBA" id="ARBA00023157"/>
    </source>
</evidence>
<comment type="subunit">
    <text evidence="3">Homotrimer.</text>
</comment>
<dbReference type="EMBL" id="BNAF01000001">
    <property type="protein sequence ID" value="GHE23393.1"/>
    <property type="molecule type" value="Genomic_DNA"/>
</dbReference>
<keyword evidence="7" id="KW-1015">Disulfide bond</keyword>
<feature type="region of interest" description="Disordered" evidence="8">
    <location>
        <begin position="332"/>
        <end position="352"/>
    </location>
</feature>
<evidence type="ECO:0000256" key="3">
    <source>
        <dbReference type="ARBA" id="ARBA00011233"/>
    </source>
</evidence>
<dbReference type="PANTHER" id="PTHR45713:SF6">
    <property type="entry name" value="F5_8 TYPE C DOMAIN-CONTAINING PROTEIN"/>
    <property type="match status" value="1"/>
</dbReference>
<evidence type="ECO:0000256" key="8">
    <source>
        <dbReference type="SAM" id="MobiDB-lite"/>
    </source>
</evidence>
<protein>
    <recommendedName>
        <fullName evidence="9">F5/8 type C domain-containing protein</fullName>
    </recommendedName>
</protein>
<comment type="similarity">
    <text evidence="2">Belongs to the fucolectin family.</text>
</comment>
<dbReference type="InterPro" id="IPR051941">
    <property type="entry name" value="BG_Antigen-Binding_Lectin"/>
</dbReference>
<keyword evidence="4" id="KW-0479">Metal-binding</keyword>
<dbReference type="SUPFAM" id="SSF49785">
    <property type="entry name" value="Galactose-binding domain-like"/>
    <property type="match status" value="1"/>
</dbReference>
<dbReference type="InterPro" id="IPR000421">
    <property type="entry name" value="FA58C"/>
</dbReference>
<dbReference type="Pfam" id="PF22633">
    <property type="entry name" value="F5_F8_type_C_2"/>
    <property type="match status" value="1"/>
</dbReference>
<reference evidence="11" key="1">
    <citation type="journal article" date="2019" name="Int. J. Syst. Evol. Microbiol.">
        <title>The Global Catalogue of Microorganisms (GCM) 10K type strain sequencing project: providing services to taxonomists for standard genome sequencing and annotation.</title>
        <authorList>
            <consortium name="The Broad Institute Genomics Platform"/>
            <consortium name="The Broad Institute Genome Sequencing Center for Infectious Disease"/>
            <person name="Wu L."/>
            <person name="Ma J."/>
        </authorList>
    </citation>
    <scope>NUCLEOTIDE SEQUENCE [LARGE SCALE GENOMIC DNA]</scope>
    <source>
        <strain evidence="11">CGMCC 1.12966</strain>
    </source>
</reference>
<dbReference type="SMART" id="SM00607">
    <property type="entry name" value="FTP"/>
    <property type="match status" value="1"/>
</dbReference>
<organism evidence="10 11">
    <name type="scientific">Sphingobacterium griseoflavum</name>
    <dbReference type="NCBI Taxonomy" id="1474952"/>
    <lineage>
        <taxon>Bacteria</taxon>
        <taxon>Pseudomonadati</taxon>
        <taxon>Bacteroidota</taxon>
        <taxon>Sphingobacteriia</taxon>
        <taxon>Sphingobacteriales</taxon>
        <taxon>Sphingobacteriaceae</taxon>
        <taxon>Sphingobacterium</taxon>
    </lineage>
</organism>
<dbReference type="PROSITE" id="PS50022">
    <property type="entry name" value="FA58C_3"/>
    <property type="match status" value="1"/>
</dbReference>
<dbReference type="RefSeq" id="WP_189624881.1">
    <property type="nucleotide sequence ID" value="NZ_BNAF01000001.1"/>
</dbReference>
<evidence type="ECO:0000259" key="9">
    <source>
        <dbReference type="PROSITE" id="PS50022"/>
    </source>
</evidence>
<comment type="caution">
    <text evidence="10">The sequence shown here is derived from an EMBL/GenBank/DDBJ whole genome shotgun (WGS) entry which is preliminary data.</text>
</comment>
<evidence type="ECO:0000313" key="11">
    <source>
        <dbReference type="Proteomes" id="UP000620550"/>
    </source>
</evidence>
<feature type="domain" description="F5/8 type C" evidence="9">
    <location>
        <begin position="308"/>
        <end position="463"/>
    </location>
</feature>
<evidence type="ECO:0000313" key="10">
    <source>
        <dbReference type="EMBL" id="GHE23393.1"/>
    </source>
</evidence>
<evidence type="ECO:0000256" key="2">
    <source>
        <dbReference type="ARBA" id="ARBA00010147"/>
    </source>
</evidence>
<name>A0ABQ3HSR6_9SPHI</name>
<dbReference type="InterPro" id="IPR008979">
    <property type="entry name" value="Galactose-bd-like_sf"/>
</dbReference>
<gene>
    <name evidence="10" type="ORF">GCM10017764_03610</name>
</gene>
<evidence type="ECO:0000256" key="5">
    <source>
        <dbReference type="ARBA" id="ARBA00022734"/>
    </source>
</evidence>
<keyword evidence="11" id="KW-1185">Reference proteome</keyword>
<dbReference type="Gene3D" id="2.60.120.260">
    <property type="entry name" value="Galactose-binding domain-like"/>
    <property type="match status" value="1"/>
</dbReference>
<evidence type="ECO:0000256" key="4">
    <source>
        <dbReference type="ARBA" id="ARBA00022723"/>
    </source>
</evidence>
<dbReference type="InterPro" id="IPR006585">
    <property type="entry name" value="FTP1"/>
</dbReference>